<feature type="non-terminal residue" evidence="1">
    <location>
        <position position="1"/>
    </location>
</feature>
<reference evidence="1" key="1">
    <citation type="journal article" date="2014" name="Front. Microbiol.">
        <title>High frequency of phylogenetically diverse reductive dehalogenase-homologous genes in deep subseafloor sedimentary metagenomes.</title>
        <authorList>
            <person name="Kawai M."/>
            <person name="Futagami T."/>
            <person name="Toyoda A."/>
            <person name="Takaki Y."/>
            <person name="Nishi S."/>
            <person name="Hori S."/>
            <person name="Arai W."/>
            <person name="Tsubouchi T."/>
            <person name="Morono Y."/>
            <person name="Uchiyama I."/>
            <person name="Ito T."/>
            <person name="Fujiyama A."/>
            <person name="Inagaki F."/>
            <person name="Takami H."/>
        </authorList>
    </citation>
    <scope>NUCLEOTIDE SEQUENCE</scope>
    <source>
        <strain evidence="1">Expedition CK06-06</strain>
    </source>
</reference>
<proteinExistence type="predicted"/>
<dbReference type="EMBL" id="BART01007283">
    <property type="protein sequence ID" value="GAG55712.1"/>
    <property type="molecule type" value="Genomic_DNA"/>
</dbReference>
<sequence>EVDFRTGKRAGDINPRDPKLQCYGWQDLESKPGREIRVVEDDRDLSVYKGVAGVTILDGEEAINEAIVANIPVKYAVKDKELLLAHLKEKSISLDTFAGKTLQDAAKELYTQGLAGIVERKPEKVK</sequence>
<gene>
    <name evidence="1" type="ORF">S01H4_16598</name>
</gene>
<evidence type="ECO:0000313" key="1">
    <source>
        <dbReference type="EMBL" id="GAG55712.1"/>
    </source>
</evidence>
<dbReference type="AlphaFoldDB" id="X0ZBU8"/>
<name>X0ZBU8_9ZZZZ</name>
<comment type="caution">
    <text evidence="1">The sequence shown here is derived from an EMBL/GenBank/DDBJ whole genome shotgun (WGS) entry which is preliminary data.</text>
</comment>
<organism evidence="1">
    <name type="scientific">marine sediment metagenome</name>
    <dbReference type="NCBI Taxonomy" id="412755"/>
    <lineage>
        <taxon>unclassified sequences</taxon>
        <taxon>metagenomes</taxon>
        <taxon>ecological metagenomes</taxon>
    </lineage>
</organism>
<accession>X0ZBU8</accession>
<protein>
    <submittedName>
        <fullName evidence="1">Uncharacterized protein</fullName>
    </submittedName>
</protein>